<proteinExistence type="predicted"/>
<dbReference type="PANTHER" id="PTHR46114">
    <property type="entry name" value="APPLE DOMAIN-CONTAINING PROTEIN"/>
    <property type="match status" value="1"/>
</dbReference>
<sequence length="129" mass="15167">MLQISVFNVPKTVRSEVERRSFYWPSFNIAFGPDIRKLLPYSLFSETMGEKEKEACDSFEDIVHRFWENTKDRLCKTIVQRILNEAQGCKMSLKFHFLHSHIVKSRAKDFTRMSVISRDDTKEDGKSPC</sequence>
<dbReference type="PANTHER" id="PTHR46114:SF1">
    <property type="entry name" value="ZAD DOMAIN-CONTAINING PROTEIN"/>
    <property type="match status" value="1"/>
</dbReference>
<protein>
    <submittedName>
        <fullName evidence="1">Uncharacterized protein</fullName>
    </submittedName>
</protein>
<dbReference type="OrthoDB" id="7999790at2759"/>
<gene>
    <name evidence="1" type="ORF">AVEN_111480_1</name>
</gene>
<keyword evidence="2" id="KW-1185">Reference proteome</keyword>
<dbReference type="AlphaFoldDB" id="A0A4Y2UCL2"/>
<organism evidence="1 2">
    <name type="scientific">Araneus ventricosus</name>
    <name type="common">Orbweaver spider</name>
    <name type="synonym">Epeira ventricosa</name>
    <dbReference type="NCBI Taxonomy" id="182803"/>
    <lineage>
        <taxon>Eukaryota</taxon>
        <taxon>Metazoa</taxon>
        <taxon>Ecdysozoa</taxon>
        <taxon>Arthropoda</taxon>
        <taxon>Chelicerata</taxon>
        <taxon>Arachnida</taxon>
        <taxon>Araneae</taxon>
        <taxon>Araneomorphae</taxon>
        <taxon>Entelegynae</taxon>
        <taxon>Araneoidea</taxon>
        <taxon>Araneidae</taxon>
        <taxon>Araneus</taxon>
    </lineage>
</organism>
<dbReference type="Proteomes" id="UP000499080">
    <property type="component" value="Unassembled WGS sequence"/>
</dbReference>
<evidence type="ECO:0000313" key="2">
    <source>
        <dbReference type="Proteomes" id="UP000499080"/>
    </source>
</evidence>
<evidence type="ECO:0000313" key="1">
    <source>
        <dbReference type="EMBL" id="GBO09287.1"/>
    </source>
</evidence>
<name>A0A4Y2UCL2_ARAVE</name>
<reference evidence="1 2" key="1">
    <citation type="journal article" date="2019" name="Sci. Rep.">
        <title>Orb-weaving spider Araneus ventricosus genome elucidates the spidroin gene catalogue.</title>
        <authorList>
            <person name="Kono N."/>
            <person name="Nakamura H."/>
            <person name="Ohtoshi R."/>
            <person name="Moran D.A.P."/>
            <person name="Shinohara A."/>
            <person name="Yoshida Y."/>
            <person name="Fujiwara M."/>
            <person name="Mori M."/>
            <person name="Tomita M."/>
            <person name="Arakawa K."/>
        </authorList>
    </citation>
    <scope>NUCLEOTIDE SEQUENCE [LARGE SCALE GENOMIC DNA]</scope>
</reference>
<comment type="caution">
    <text evidence="1">The sequence shown here is derived from an EMBL/GenBank/DDBJ whole genome shotgun (WGS) entry which is preliminary data.</text>
</comment>
<dbReference type="EMBL" id="BGPR01034764">
    <property type="protein sequence ID" value="GBO09287.1"/>
    <property type="molecule type" value="Genomic_DNA"/>
</dbReference>
<accession>A0A4Y2UCL2</accession>